<evidence type="ECO:0000313" key="7">
    <source>
        <dbReference type="Proteomes" id="UP000019247"/>
    </source>
</evidence>
<dbReference type="InterPro" id="IPR028995">
    <property type="entry name" value="Glyco_hydro_57/38_cen_sf"/>
</dbReference>
<evidence type="ECO:0000256" key="1">
    <source>
        <dbReference type="ARBA" id="ARBA00009792"/>
    </source>
</evidence>
<dbReference type="eggNOG" id="COG0383">
    <property type="taxonomic scope" value="Bacteria"/>
</dbReference>
<dbReference type="HOGENOM" id="CLU_003442_2_1_9"/>
<dbReference type="GO" id="GO:0006013">
    <property type="term" value="P:mannose metabolic process"/>
    <property type="evidence" value="ECO:0007669"/>
    <property type="project" value="InterPro"/>
</dbReference>
<evidence type="ECO:0000256" key="2">
    <source>
        <dbReference type="ARBA" id="ARBA00022723"/>
    </source>
</evidence>
<dbReference type="InterPro" id="IPR011682">
    <property type="entry name" value="Glyco_hydro_38_C"/>
</dbReference>
<dbReference type="AlphaFoldDB" id="W6T4B4"/>
<dbReference type="PATRIC" id="fig|1400520.3.peg.3187"/>
<dbReference type="GO" id="GO:0009313">
    <property type="term" value="P:oligosaccharide catabolic process"/>
    <property type="evidence" value="ECO:0007669"/>
    <property type="project" value="TreeGrafter"/>
</dbReference>
<dbReference type="Proteomes" id="UP000019247">
    <property type="component" value="Unassembled WGS sequence"/>
</dbReference>
<proteinExistence type="inferred from homology"/>
<dbReference type="EMBL" id="AWWK01000092">
    <property type="protein sequence ID" value="ETY72684.1"/>
    <property type="molecule type" value="Genomic_DNA"/>
</dbReference>
<dbReference type="OrthoDB" id="9764050at2"/>
<protein>
    <submittedName>
        <fullName evidence="6">Alpha-mannosidase</fullName>
    </submittedName>
</protein>
<dbReference type="Pfam" id="PF01074">
    <property type="entry name" value="Glyco_hydro_38N"/>
    <property type="match status" value="1"/>
</dbReference>
<dbReference type="SUPFAM" id="SSF74650">
    <property type="entry name" value="Galactose mutarotase-like"/>
    <property type="match status" value="1"/>
</dbReference>
<organism evidence="6 7">
    <name type="scientific">Lactiplantibacillus fabifermentans T30PCM01</name>
    <dbReference type="NCBI Taxonomy" id="1400520"/>
    <lineage>
        <taxon>Bacteria</taxon>
        <taxon>Bacillati</taxon>
        <taxon>Bacillota</taxon>
        <taxon>Bacilli</taxon>
        <taxon>Lactobacillales</taxon>
        <taxon>Lactobacillaceae</taxon>
        <taxon>Lactiplantibacillus</taxon>
    </lineage>
</organism>
<dbReference type="PANTHER" id="PTHR46017">
    <property type="entry name" value="ALPHA-MANNOSIDASE 2C1"/>
    <property type="match status" value="1"/>
</dbReference>
<dbReference type="SUPFAM" id="SSF88688">
    <property type="entry name" value="Families 57/38 glycoside transferase middle domain"/>
    <property type="match status" value="1"/>
</dbReference>
<dbReference type="SUPFAM" id="SSF88713">
    <property type="entry name" value="Glycoside hydrolase/deacetylase"/>
    <property type="match status" value="1"/>
</dbReference>
<dbReference type="Pfam" id="PF07748">
    <property type="entry name" value="Glyco_hydro_38C"/>
    <property type="match status" value="1"/>
</dbReference>
<reference evidence="6 7" key="1">
    <citation type="journal article" date="2014" name="Genome Announc.">
        <title>Genome Sequence of Lactobacillus fabifermentans Strain T30PCM01, Isolated from Fermenting Grape Marc.</title>
        <authorList>
            <person name="Treu L."/>
            <person name="Vendramin V."/>
            <person name="Bovo B."/>
            <person name="Giacomini A."/>
            <person name="Corich V."/>
            <person name="Campanaro S."/>
        </authorList>
    </citation>
    <scope>NUCLEOTIDE SEQUENCE [LARGE SCALE GENOMIC DNA]</scope>
    <source>
        <strain evidence="6 7">T30PCM01</strain>
    </source>
</reference>
<dbReference type="Gene3D" id="2.70.98.30">
    <property type="entry name" value="Golgi alpha-mannosidase II, domain 4"/>
    <property type="match status" value="1"/>
</dbReference>
<dbReference type="Gene3D" id="1.20.1270.50">
    <property type="entry name" value="Glycoside hydrolase family 38, central domain"/>
    <property type="match status" value="1"/>
</dbReference>
<dbReference type="GO" id="GO:0046872">
    <property type="term" value="F:metal ion binding"/>
    <property type="evidence" value="ECO:0007669"/>
    <property type="project" value="UniProtKB-KW"/>
</dbReference>
<gene>
    <name evidence="6" type="ORF">LFAB_16225</name>
</gene>
<evidence type="ECO:0000256" key="4">
    <source>
        <dbReference type="ARBA" id="ARBA00023295"/>
    </source>
</evidence>
<comment type="similarity">
    <text evidence="1">Belongs to the glycosyl hydrolase 38 family.</text>
</comment>
<dbReference type="RefSeq" id="WP_033614778.1">
    <property type="nucleotide sequence ID" value="NZ_KK036538.1"/>
</dbReference>
<comment type="caution">
    <text evidence="6">The sequence shown here is derived from an EMBL/GenBank/DDBJ whole genome shotgun (WGS) entry which is preliminary data.</text>
</comment>
<dbReference type="PANTHER" id="PTHR46017:SF2">
    <property type="entry name" value="MANNOSYLGLYCERATE HYDROLASE"/>
    <property type="match status" value="1"/>
</dbReference>
<dbReference type="InterPro" id="IPR011330">
    <property type="entry name" value="Glyco_hydro/deAcase_b/a-brl"/>
</dbReference>
<dbReference type="InterPro" id="IPR000602">
    <property type="entry name" value="Glyco_hydro_38_N"/>
</dbReference>
<evidence type="ECO:0000256" key="3">
    <source>
        <dbReference type="ARBA" id="ARBA00022801"/>
    </source>
</evidence>
<dbReference type="GO" id="GO:0004559">
    <property type="term" value="F:alpha-mannosidase activity"/>
    <property type="evidence" value="ECO:0007669"/>
    <property type="project" value="InterPro"/>
</dbReference>
<dbReference type="CDD" id="cd10815">
    <property type="entry name" value="GH38N_AMII_EcMngB_like"/>
    <property type="match status" value="1"/>
</dbReference>
<dbReference type="STRING" id="1400520.LFAB_16225"/>
<evidence type="ECO:0000259" key="5">
    <source>
        <dbReference type="SMART" id="SM00872"/>
    </source>
</evidence>
<feature type="domain" description="Glycoside hydrolase family 38 central" evidence="5">
    <location>
        <begin position="277"/>
        <end position="355"/>
    </location>
</feature>
<sequence length="862" mass="97476">MKVTQIFVVPHMHWDREWYFSTEESQILLLNNMPEIMTMLEDHPDYPCYVLDGQTVIIEDYLSAHPEEAERFKKLVKDGRLIVGPWYTQTDEMAVGAESITRNLLYGLADSTRYGAPMKIGYVPDSFGQSAQMPMILNQFGIQRSMFWRGLSEQKGTSSNQFKWQSSDGSMVAVNQMPAGYATGKYLPTDPVELKARLDPLLAKFDHYSTTGQAVLPNGHDQMPIQQNIGAVIKVLNEIYPERHFELGRYEDVFPKIETDQELDTVTGEFLDGKNERVHRSIESTRMDLKIRNTRIENKLTNTLEPLATIANKLGFEYQHGIIELIWKELMKNHAHDSMGACCSDKVNREILARYRRAEERTDRLIEYYQRKVTEAVDIPNADEKLAIFNLLPTGENRVITAKVVTKLTNFTLETAGGERVSFEVVGQRQIDPGLIDRQIVAHGDYDPFFEYQIVLSRQLPAMGYEVLGVHAEAGKNELTSLDSKSRIENDFYQIEATHTGQLRVVDKLSGKIYQHVLDLEVQGDDGDEYDFSPLPDDYKLYAKDVAEKVEVRTETSSVISSMSIHYELPVPADLQAWQQLPRKRLVNIPVELNVVLSANTPIIKLNAKLNNQADDLRIRLIIPTELSNQMVTSDNQFGQIDRPVSDPANAIWQTEHWDERPDAIYPFLSYVGVMDGQQQVGVITNSSREYEALDDGQLKLAITLVRGVGVLGKANLVRRPGRPSGINAPTPDAQCHGWIELEYGIVYSAKVTLAQLAKDFLTPVITYNQIPNVAMHMNLPSQHLPSSYSLFSVSNSKLTLSTVKMSEQNQQIVARFYNQTKQAETISVQGLTIKNVLNLGETSVQMDRVVRPNSVITLELS</sequence>
<accession>W6T4B4</accession>
<keyword evidence="4" id="KW-0326">Glycosidase</keyword>
<keyword evidence="3" id="KW-0378">Hydrolase</keyword>
<name>W6T4B4_9LACO</name>
<dbReference type="GO" id="GO:0030246">
    <property type="term" value="F:carbohydrate binding"/>
    <property type="evidence" value="ECO:0007669"/>
    <property type="project" value="InterPro"/>
</dbReference>
<evidence type="ECO:0000313" key="6">
    <source>
        <dbReference type="EMBL" id="ETY72684.1"/>
    </source>
</evidence>
<dbReference type="SMART" id="SM00872">
    <property type="entry name" value="Alpha-mann_mid"/>
    <property type="match status" value="1"/>
</dbReference>
<dbReference type="Gene3D" id="3.20.110.10">
    <property type="entry name" value="Glycoside hydrolase 38, N terminal domain"/>
    <property type="match status" value="1"/>
</dbReference>
<dbReference type="Pfam" id="PF09261">
    <property type="entry name" value="Alpha-mann_mid"/>
    <property type="match status" value="1"/>
</dbReference>
<dbReference type="InterPro" id="IPR037094">
    <property type="entry name" value="Glyco_hydro_38_cen_sf"/>
</dbReference>
<dbReference type="InterPro" id="IPR011013">
    <property type="entry name" value="Gal_mutarotase_sf_dom"/>
</dbReference>
<dbReference type="InterPro" id="IPR015341">
    <property type="entry name" value="Glyco_hydro_38_cen"/>
</dbReference>
<dbReference type="InterPro" id="IPR027291">
    <property type="entry name" value="Glyco_hydro_38_N_sf"/>
</dbReference>
<keyword evidence="2" id="KW-0479">Metal-binding</keyword>